<dbReference type="SUPFAM" id="SSF56935">
    <property type="entry name" value="Porins"/>
    <property type="match status" value="1"/>
</dbReference>
<reference evidence="2 3" key="1">
    <citation type="submission" date="2016-10" db="EMBL/GenBank/DDBJ databases">
        <title>Pseudomonas lactis sp. nov. and Pseudomonas paralactis sp. nov., isolated from bovine raw milk.</title>
        <authorList>
            <person name="Von Neubeck M."/>
            <person name="Huptas C."/>
            <person name="Glueck C."/>
            <person name="Krewinkel M."/>
            <person name="Stoeckel M."/>
            <person name="Stressler T."/>
            <person name="Fischer L."/>
            <person name="Hinrichs J."/>
            <person name="Scherer S."/>
            <person name="Wenning M."/>
        </authorList>
    </citation>
    <scope>NUCLEOTIDE SEQUENCE [LARGE SCALE GENOMIC DNA]</scope>
    <source>
        <strain evidence="2 3">DSM 17516</strain>
    </source>
</reference>
<dbReference type="Proteomes" id="UP000189295">
    <property type="component" value="Unassembled WGS sequence"/>
</dbReference>
<comment type="caution">
    <text evidence="2">The sequence shown here is derived from an EMBL/GenBank/DDBJ whole genome shotgun (WGS) entry which is preliminary data.</text>
</comment>
<dbReference type="InterPro" id="IPR032638">
    <property type="entry name" value="Porin_5"/>
</dbReference>
<evidence type="ECO:0000256" key="1">
    <source>
        <dbReference type="SAM" id="SignalP"/>
    </source>
</evidence>
<dbReference type="Pfam" id="PF16930">
    <property type="entry name" value="Porin_5"/>
    <property type="match status" value="2"/>
</dbReference>
<dbReference type="EMBL" id="MNPW01000009">
    <property type="protein sequence ID" value="ONH52114.1"/>
    <property type="molecule type" value="Genomic_DNA"/>
</dbReference>
<dbReference type="AlphaFoldDB" id="A0A1V2K3V4"/>
<evidence type="ECO:0000313" key="3">
    <source>
        <dbReference type="Proteomes" id="UP000189295"/>
    </source>
</evidence>
<evidence type="ECO:0008006" key="4">
    <source>
        <dbReference type="Google" id="ProtNLM"/>
    </source>
</evidence>
<accession>A0A1V2K3V4</accession>
<name>A0A1V2K3V4_PSECE</name>
<protein>
    <recommendedName>
        <fullName evidence="4">Porin</fullName>
    </recommendedName>
</protein>
<feature type="chain" id="PRO_5010690174" description="Porin" evidence="1">
    <location>
        <begin position="27"/>
        <end position="450"/>
    </location>
</feature>
<dbReference type="OrthoDB" id="5372286at2"/>
<proteinExistence type="predicted"/>
<dbReference type="RefSeq" id="WP_076952895.1">
    <property type="nucleotide sequence ID" value="NZ_MNPW01000009.1"/>
</dbReference>
<keyword evidence="1" id="KW-0732">Signal</keyword>
<gene>
    <name evidence="2" type="ORF">BLL36_18705</name>
</gene>
<organism evidence="2 3">
    <name type="scientific">Pseudomonas cedrina subsp. cedrina</name>
    <dbReference type="NCBI Taxonomy" id="76762"/>
    <lineage>
        <taxon>Bacteria</taxon>
        <taxon>Pseudomonadati</taxon>
        <taxon>Pseudomonadota</taxon>
        <taxon>Gammaproteobacteria</taxon>
        <taxon>Pseudomonadales</taxon>
        <taxon>Pseudomonadaceae</taxon>
        <taxon>Pseudomonas</taxon>
    </lineage>
</organism>
<evidence type="ECO:0000313" key="2">
    <source>
        <dbReference type="EMBL" id="ONH52114.1"/>
    </source>
</evidence>
<sequence>MRLASTKTAAVLCGGLLLALSVPASAAVDAKLLDMLKANGQITAAQYTELQSELAKDQKEQQIARQAQQETNEQIAATAKKTNELSSFDQKLAWAAKTQLKGDVRFRHETIKIDGTPNNGGKDKDRERIRARLGAFTEINSQVDTGIRVATGSSDDARSTNQDLDGYFNKKSIWLDLGYIDYHPTQIKNLHVIGGKMLQPWVSMADVIWDSDINPEGLALTYKYPLGSSAELFGSLGNYSLKDNVNGDGVQFRNDLRMTAGQLGSRFSLTDNLKLTLGGSVYAFQNDEDSRCPTATGTTPGCLTPSETVANTTAGNASEYRLYEGFSQVDIGGLAVPLSFYGQYVQNTKATDKDKDTAWLLGAKSKVFGLNLDYNYRDVQRYAVVGAFTDSDFAGGFTGARGHKFKVGYDIDKNFAIGATYFLTKADYASATGYRDANANTLQLDAEAKF</sequence>
<feature type="signal peptide" evidence="1">
    <location>
        <begin position="1"/>
        <end position="26"/>
    </location>
</feature>